<dbReference type="EMBL" id="LJHD01000306">
    <property type="protein sequence ID" value="ONI37987.1"/>
    <property type="molecule type" value="Genomic_DNA"/>
</dbReference>
<keyword evidence="1" id="KW-0255">Endonuclease</keyword>
<organism evidence="1 2">
    <name type="scientific">Candidatus Epulonipiscium fishelsonii</name>
    <dbReference type="NCBI Taxonomy" id="77094"/>
    <lineage>
        <taxon>Bacteria</taxon>
        <taxon>Bacillati</taxon>
        <taxon>Bacillota</taxon>
        <taxon>Clostridia</taxon>
        <taxon>Lachnospirales</taxon>
        <taxon>Lachnospiraceae</taxon>
        <taxon>Candidatus Epulonipiscium</taxon>
    </lineage>
</organism>
<evidence type="ECO:0000313" key="1">
    <source>
        <dbReference type="EMBL" id="ONI37987.1"/>
    </source>
</evidence>
<dbReference type="Proteomes" id="UP000188637">
    <property type="component" value="Unassembled WGS sequence"/>
</dbReference>
<comment type="caution">
    <text evidence="1">The sequence shown here is derived from an EMBL/GenBank/DDBJ whole genome shotgun (WGS) entry which is preliminary data.</text>
</comment>
<protein>
    <submittedName>
        <fullName evidence="1">Restriction endonuclease subunit M</fullName>
    </submittedName>
</protein>
<sequence length="588" mass="67328">MNFNEQTNINIEEKSNMLWNHARNLSGLFRPHEYGKVILPMTVIKRFHDTLLPTHDKVLETYEKVKHLEVNDMFLENASGYAFYNVSPFTFDTLLSDSTHIADNFKAYLNGFSLNVQDILSKYGFDNVLDKLIENNLLFYILQEFNKKESYLGADIIKSVDMGYIFEHLIKTFSESYSEEAGAHFTARDIIYLMTDLLICNEKDDLKNGVVKTVYDQTMGTSQMLGCMEERLQSLDSEAEIRLFGQELNPETYAIAKSDMLIRGGNVSNMRYGNTLSDDKFPGYKFDYCISNPPFGVNWKSDEKSVKAEYKTGSNGRFVAGLPKISDGQMLFLQNGLAKLKDTGRMAIIQNGSPLYAGDAGSGESEIRRYLIENDWLEAIIQLSTDLFYNTSITTYLWIIAKDKPSERKGTVQLIDASKMVIQRRKSIGSKKYDITPECNDIIVQAYGEYKNKVYEYEGKTCESKIIDVVDLGFNKITIETPLYDEDGNKVMSGNKVKADSKKRDTENVPLTQDIDKYFEREVLPYNPDAWIDKSKTKIGYEIPFTRYFYKYVTPESSVDILDRILFLEQEIQESIASLVDMGGDYFV</sequence>
<evidence type="ECO:0000313" key="2">
    <source>
        <dbReference type="Proteomes" id="UP000188637"/>
    </source>
</evidence>
<proteinExistence type="predicted"/>
<reference evidence="1" key="1">
    <citation type="submission" date="2016-08" db="EMBL/GenBank/DDBJ databases">
        <authorList>
            <person name="Ngugi D.K."/>
            <person name="Miyake S."/>
            <person name="Stingl U."/>
        </authorList>
    </citation>
    <scope>NUCLEOTIDE SEQUENCE</scope>
    <source>
        <strain evidence="1">SCG-D08WGA-EpuloA1</strain>
    </source>
</reference>
<keyword evidence="1" id="KW-0378">Hydrolase</keyword>
<accession>A0ACC8X7Z7</accession>
<keyword evidence="1" id="KW-0540">Nuclease</keyword>
<gene>
    <name evidence="1" type="ORF">AN640_00630</name>
</gene>
<keyword evidence="2" id="KW-1185">Reference proteome</keyword>
<name>A0ACC8X7Z7_9FIRM</name>